<feature type="compositionally biased region" description="Pro residues" evidence="1">
    <location>
        <begin position="288"/>
        <end position="298"/>
    </location>
</feature>
<feature type="compositionally biased region" description="Basic and acidic residues" evidence="1">
    <location>
        <begin position="201"/>
        <end position="215"/>
    </location>
</feature>
<organism evidence="2 3">
    <name type="scientific">Septoria linicola</name>
    <dbReference type="NCBI Taxonomy" id="215465"/>
    <lineage>
        <taxon>Eukaryota</taxon>
        <taxon>Fungi</taxon>
        <taxon>Dikarya</taxon>
        <taxon>Ascomycota</taxon>
        <taxon>Pezizomycotina</taxon>
        <taxon>Dothideomycetes</taxon>
        <taxon>Dothideomycetidae</taxon>
        <taxon>Mycosphaerellales</taxon>
        <taxon>Mycosphaerellaceae</taxon>
        <taxon>Septoria</taxon>
    </lineage>
</organism>
<sequence length="298" mass="31994">MAASRIPLFRNILRALSPKGHGKKTAAVAPEPSEQAVEKPSALPEIRVDSLDVQSKRSDTASDGKGDLNQTLTSPEKHSQKPVAQLSNGSEPDVVGDESLALPVHDSPATDAPLFSAVTRAHRSLSSVAQGARYEAYARASREEKRLAAIAESSKRNACAESPRLELPHMDVSLDVALPPTPTDSEAEPVVETAETGEGSAKLEKHEQQNDKDNSESPVVNVAPTEKVMFSPESAEHQAKPSASNSQREDGDFKRYRTPISPASPPPANCDPALHFSTQCYSNGKPLFEPPPPGKRFR</sequence>
<evidence type="ECO:0000313" key="3">
    <source>
        <dbReference type="Proteomes" id="UP001056384"/>
    </source>
</evidence>
<proteinExistence type="predicted"/>
<evidence type="ECO:0000256" key="1">
    <source>
        <dbReference type="SAM" id="MobiDB-lite"/>
    </source>
</evidence>
<feature type="compositionally biased region" description="Basic and acidic residues" evidence="1">
    <location>
        <begin position="46"/>
        <end position="66"/>
    </location>
</feature>
<accession>A0A9Q9AQI2</accession>
<reference evidence="2" key="1">
    <citation type="submission" date="2022-06" db="EMBL/GenBank/DDBJ databases">
        <title>Complete genome sequences of two strains of the flax pathogen Septoria linicola.</title>
        <authorList>
            <person name="Lapalu N."/>
            <person name="Simon A."/>
            <person name="Demenou B."/>
            <person name="Paumier D."/>
            <person name="Guillot M.-P."/>
            <person name="Gout L."/>
            <person name="Valade R."/>
        </authorList>
    </citation>
    <scope>NUCLEOTIDE SEQUENCE</scope>
    <source>
        <strain evidence="2">SE15195</strain>
    </source>
</reference>
<feature type="region of interest" description="Disordered" evidence="1">
    <location>
        <begin position="153"/>
        <end position="298"/>
    </location>
</feature>
<protein>
    <submittedName>
        <fullName evidence="2">Uncharacterized protein</fullName>
    </submittedName>
</protein>
<keyword evidence="3" id="KW-1185">Reference proteome</keyword>
<feature type="region of interest" description="Disordered" evidence="1">
    <location>
        <begin position="17"/>
        <end position="111"/>
    </location>
</feature>
<dbReference type="Proteomes" id="UP001056384">
    <property type="component" value="Chromosome 3"/>
</dbReference>
<evidence type="ECO:0000313" key="2">
    <source>
        <dbReference type="EMBL" id="USW51248.1"/>
    </source>
</evidence>
<dbReference type="EMBL" id="CP099420">
    <property type="protein sequence ID" value="USW51248.1"/>
    <property type="molecule type" value="Genomic_DNA"/>
</dbReference>
<dbReference type="AlphaFoldDB" id="A0A9Q9AQI2"/>
<name>A0A9Q9AQI2_9PEZI</name>
<gene>
    <name evidence="2" type="ORF">Slin15195_G045670</name>
</gene>